<dbReference type="Proteomes" id="UP001631987">
    <property type="component" value="Unassembled WGS sequence"/>
</dbReference>
<dbReference type="EMBL" id="JBJVNW010000015">
    <property type="protein sequence ID" value="MFM9520263.1"/>
    <property type="molecule type" value="Genomic_DNA"/>
</dbReference>
<proteinExistence type="predicted"/>
<evidence type="ECO:0000313" key="2">
    <source>
        <dbReference type="Proteomes" id="UP001631987"/>
    </source>
</evidence>
<reference evidence="1 2" key="1">
    <citation type="submission" date="2024-12" db="EMBL/GenBank/DDBJ databases">
        <title>Pseudomonas species isolated from Lotus nodules promote plant growth.</title>
        <authorList>
            <person name="Yu Y.-H."/>
            <person name="Kurtenbach J."/>
            <person name="Crosbie D."/>
            <person name="Brachmann A."/>
            <person name="Marin M."/>
        </authorList>
    </citation>
    <scope>NUCLEOTIDE SEQUENCE [LARGE SCALE GENOMIC DNA]</scope>
    <source>
        <strain evidence="1 2">PLb12A</strain>
    </source>
</reference>
<dbReference type="RefSeq" id="WP_263291639.1">
    <property type="nucleotide sequence ID" value="NZ_CP178857.1"/>
</dbReference>
<protein>
    <submittedName>
        <fullName evidence="1">Uncharacterized protein</fullName>
    </submittedName>
</protein>
<accession>A0ABW9HDP7</accession>
<keyword evidence="2" id="KW-1185">Reference proteome</keyword>
<name>A0ABW9HDP7_9PSED</name>
<sequence>MQNLPHVAQVDAAIDMETLLKSFISVPDQHQGTSGEIYKLDV</sequence>
<gene>
    <name evidence="1" type="ORF">ACKKH4_23855</name>
</gene>
<evidence type="ECO:0000313" key="1">
    <source>
        <dbReference type="EMBL" id="MFM9520263.1"/>
    </source>
</evidence>
<comment type="caution">
    <text evidence="1">The sequence shown here is derived from an EMBL/GenBank/DDBJ whole genome shotgun (WGS) entry which is preliminary data.</text>
</comment>
<organism evidence="1 2">
    <name type="scientific">Pseudomonas monachiensis</name>
    <dbReference type="NCBI Taxonomy" id="3060212"/>
    <lineage>
        <taxon>Bacteria</taxon>
        <taxon>Pseudomonadati</taxon>
        <taxon>Pseudomonadota</taxon>
        <taxon>Gammaproteobacteria</taxon>
        <taxon>Pseudomonadales</taxon>
        <taxon>Pseudomonadaceae</taxon>
        <taxon>Pseudomonas</taxon>
    </lineage>
</organism>